<reference evidence="1" key="1">
    <citation type="submission" date="2021-02" db="EMBL/GenBank/DDBJ databases">
        <title>First Annotated Genome of the Yellow-green Alga Tribonema minus.</title>
        <authorList>
            <person name="Mahan K.M."/>
        </authorList>
    </citation>
    <scope>NUCLEOTIDE SEQUENCE</scope>
    <source>
        <strain evidence="1">UTEX B ZZ1240</strain>
    </source>
</reference>
<evidence type="ECO:0000313" key="1">
    <source>
        <dbReference type="EMBL" id="KAG5188830.1"/>
    </source>
</evidence>
<sequence>GCKRAELLAIYDEEEQHKRLVRYYRIAGFTPLREIGDDFGDIGDRVTWGGVGTLMSTDIRNFMLKWKRTI</sequence>
<keyword evidence="2" id="KW-1185">Reference proteome</keyword>
<dbReference type="AlphaFoldDB" id="A0A836CJF2"/>
<comment type="caution">
    <text evidence="1">The sequence shown here is derived from an EMBL/GenBank/DDBJ whole genome shotgun (WGS) entry which is preliminary data.</text>
</comment>
<evidence type="ECO:0000313" key="2">
    <source>
        <dbReference type="Proteomes" id="UP000664859"/>
    </source>
</evidence>
<dbReference type="Proteomes" id="UP000664859">
    <property type="component" value="Unassembled WGS sequence"/>
</dbReference>
<feature type="non-terminal residue" evidence="1">
    <location>
        <position position="70"/>
    </location>
</feature>
<organism evidence="1 2">
    <name type="scientific">Tribonema minus</name>
    <dbReference type="NCBI Taxonomy" id="303371"/>
    <lineage>
        <taxon>Eukaryota</taxon>
        <taxon>Sar</taxon>
        <taxon>Stramenopiles</taxon>
        <taxon>Ochrophyta</taxon>
        <taxon>PX clade</taxon>
        <taxon>Xanthophyceae</taxon>
        <taxon>Tribonematales</taxon>
        <taxon>Tribonemataceae</taxon>
        <taxon>Tribonema</taxon>
    </lineage>
</organism>
<proteinExistence type="predicted"/>
<gene>
    <name evidence="1" type="ORF">JKP88DRAFT_129226</name>
</gene>
<feature type="non-terminal residue" evidence="1">
    <location>
        <position position="1"/>
    </location>
</feature>
<dbReference type="EMBL" id="JAFCMP010000062">
    <property type="protein sequence ID" value="KAG5188830.1"/>
    <property type="molecule type" value="Genomic_DNA"/>
</dbReference>
<dbReference type="OrthoDB" id="445361at2759"/>
<protein>
    <submittedName>
        <fullName evidence="1">Uncharacterized protein</fullName>
    </submittedName>
</protein>
<dbReference type="PANTHER" id="PTHR36897:SF2">
    <property type="entry name" value="OS10G0350800 PROTEIN"/>
    <property type="match status" value="1"/>
</dbReference>
<accession>A0A836CJF2</accession>
<dbReference type="PANTHER" id="PTHR36897">
    <property type="entry name" value="OS10G0351100-LIKE PROTEIN"/>
    <property type="match status" value="1"/>
</dbReference>
<name>A0A836CJF2_9STRA</name>